<dbReference type="GO" id="GO:0005524">
    <property type="term" value="F:ATP binding"/>
    <property type="evidence" value="ECO:0007669"/>
    <property type="project" value="UniProtKB-KW"/>
</dbReference>
<reference evidence="6" key="1">
    <citation type="submission" date="2025-08" db="UniProtKB">
        <authorList>
            <consortium name="RefSeq"/>
        </authorList>
    </citation>
    <scope>IDENTIFICATION</scope>
    <source>
        <tissue evidence="6">Kidney</tissue>
    </source>
</reference>
<dbReference type="RefSeq" id="XP_011384971.1">
    <property type="nucleotide sequence ID" value="XM_011386669.2"/>
</dbReference>
<dbReference type="GeneID" id="105310492"/>
<dbReference type="Pfam" id="PF01406">
    <property type="entry name" value="tRNA-synt_1e"/>
    <property type="match status" value="1"/>
</dbReference>
<dbReference type="GO" id="GO:0006423">
    <property type="term" value="P:cysteinyl-tRNA aminoacylation"/>
    <property type="evidence" value="ECO:0007669"/>
    <property type="project" value="TreeGrafter"/>
</dbReference>
<dbReference type="GO" id="GO:0004817">
    <property type="term" value="F:cysteine-tRNA ligase activity"/>
    <property type="evidence" value="ECO:0007669"/>
    <property type="project" value="TreeGrafter"/>
</dbReference>
<evidence type="ECO:0000256" key="1">
    <source>
        <dbReference type="ARBA" id="ARBA00022598"/>
    </source>
</evidence>
<accession>A0A6P3RP91</accession>
<protein>
    <submittedName>
        <fullName evidence="6">Cysteine--tRNA ligase, cytoplasmic-like isoform X2</fullName>
    </submittedName>
</protein>
<dbReference type="InterPro" id="IPR024909">
    <property type="entry name" value="Cys-tRNA/MSH_ligase"/>
</dbReference>
<evidence type="ECO:0000256" key="2">
    <source>
        <dbReference type="ARBA" id="ARBA00022741"/>
    </source>
</evidence>
<dbReference type="SUPFAM" id="SSF52374">
    <property type="entry name" value="Nucleotidylyl transferase"/>
    <property type="match status" value="1"/>
</dbReference>
<dbReference type="OrthoDB" id="9783487at2759"/>
<evidence type="ECO:0000313" key="5">
    <source>
        <dbReference type="Proteomes" id="UP000515202"/>
    </source>
</evidence>
<evidence type="ECO:0000256" key="3">
    <source>
        <dbReference type="ARBA" id="ARBA00022840"/>
    </source>
</evidence>
<keyword evidence="2" id="KW-0547">Nucleotide-binding</keyword>
<dbReference type="GO" id="GO:0005737">
    <property type="term" value="C:cytoplasm"/>
    <property type="evidence" value="ECO:0007669"/>
    <property type="project" value="TreeGrafter"/>
</dbReference>
<keyword evidence="5" id="KW-1185">Reference proteome</keyword>
<dbReference type="InterPro" id="IPR032678">
    <property type="entry name" value="tRNA-synt_1_cat_dom"/>
</dbReference>
<name>A0A6P3RP91_PTEVA</name>
<dbReference type="AlphaFoldDB" id="A0A6P3RP91"/>
<keyword evidence="3" id="KW-0067">ATP-binding</keyword>
<dbReference type="Proteomes" id="UP000515202">
    <property type="component" value="Unplaced"/>
</dbReference>
<keyword evidence="1" id="KW-0436">Ligase</keyword>
<dbReference type="Gene3D" id="3.40.50.620">
    <property type="entry name" value="HUPs"/>
    <property type="match status" value="1"/>
</dbReference>
<evidence type="ECO:0000259" key="4">
    <source>
        <dbReference type="Pfam" id="PF01406"/>
    </source>
</evidence>
<feature type="domain" description="tRNA synthetases class I catalytic" evidence="4">
    <location>
        <begin position="1"/>
        <end position="49"/>
    </location>
</feature>
<gene>
    <name evidence="6" type="primary">LOC105310492</name>
</gene>
<proteinExistence type="predicted"/>
<sequence length="87" mass="10285">MGHARSYISFDILRRVLRDYFKFDVFYCMNITDIDDKIITRARQNCLFERYREKQPPAAQLLDDVRAALQENGSMCHRAANLHVKGF</sequence>
<organism evidence="5 6">
    <name type="scientific">Pteropus vampyrus</name>
    <name type="common">Large flying fox</name>
    <dbReference type="NCBI Taxonomy" id="132908"/>
    <lineage>
        <taxon>Eukaryota</taxon>
        <taxon>Metazoa</taxon>
        <taxon>Chordata</taxon>
        <taxon>Craniata</taxon>
        <taxon>Vertebrata</taxon>
        <taxon>Euteleostomi</taxon>
        <taxon>Mammalia</taxon>
        <taxon>Eutheria</taxon>
        <taxon>Laurasiatheria</taxon>
        <taxon>Chiroptera</taxon>
        <taxon>Yinpterochiroptera</taxon>
        <taxon>Pteropodoidea</taxon>
        <taxon>Pteropodidae</taxon>
        <taxon>Pteropodinae</taxon>
        <taxon>Pteropus</taxon>
    </lineage>
</organism>
<dbReference type="PANTHER" id="PTHR10890">
    <property type="entry name" value="CYSTEINYL-TRNA SYNTHETASE"/>
    <property type="match status" value="1"/>
</dbReference>
<dbReference type="InterPro" id="IPR014729">
    <property type="entry name" value="Rossmann-like_a/b/a_fold"/>
</dbReference>
<dbReference type="PANTHER" id="PTHR10890:SF3">
    <property type="entry name" value="CYSTEINE--TRNA LIGASE, CYTOPLASMIC"/>
    <property type="match status" value="1"/>
</dbReference>
<evidence type="ECO:0000313" key="6">
    <source>
        <dbReference type="RefSeq" id="XP_011384971.1"/>
    </source>
</evidence>